<evidence type="ECO:0000313" key="1">
    <source>
        <dbReference type="EMBL" id="KXO01266.1"/>
    </source>
</evidence>
<dbReference type="Pfam" id="PF14072">
    <property type="entry name" value="DndB"/>
    <property type="match status" value="1"/>
</dbReference>
<organism evidence="1 2">
    <name type="scientific">Aequorivita aquimaris</name>
    <dbReference type="NCBI Taxonomy" id="1548749"/>
    <lineage>
        <taxon>Bacteria</taxon>
        <taxon>Pseudomonadati</taxon>
        <taxon>Bacteroidota</taxon>
        <taxon>Flavobacteriia</taxon>
        <taxon>Flavobacteriales</taxon>
        <taxon>Flavobacteriaceae</taxon>
        <taxon>Aequorivita</taxon>
    </lineage>
</organism>
<comment type="caution">
    <text evidence="1">The sequence shown here is derived from an EMBL/GenBank/DDBJ whole genome shotgun (WGS) entry which is preliminary data.</text>
</comment>
<evidence type="ECO:0008006" key="3">
    <source>
        <dbReference type="Google" id="ProtNLM"/>
    </source>
</evidence>
<dbReference type="RefSeq" id="WP_062619450.1">
    <property type="nucleotide sequence ID" value="NZ_JRWG01000001.1"/>
</dbReference>
<dbReference type="InterPro" id="IPR017642">
    <property type="entry name" value="DNA_S_mod_DndB"/>
</dbReference>
<proteinExistence type="predicted"/>
<reference evidence="2" key="1">
    <citation type="submission" date="2014-10" db="EMBL/GenBank/DDBJ databases">
        <title>Genome sequencing of Vitellibacter sp. D-24.</title>
        <authorList>
            <person name="Thevarajoo S."/>
            <person name="Selvaratnam C."/>
            <person name="Goh K.M."/>
            <person name="Chong C.S."/>
        </authorList>
    </citation>
    <scope>NUCLEOTIDE SEQUENCE [LARGE SCALE GENOMIC DNA]</scope>
    <source>
        <strain evidence="2">D-24</strain>
    </source>
</reference>
<protein>
    <recommendedName>
        <fullName evidence="3">DGQHR domain-containing protein</fullName>
    </recommendedName>
</protein>
<dbReference type="CDD" id="cd16413">
    <property type="entry name" value="DGQHR_domain"/>
    <property type="match status" value="1"/>
</dbReference>
<name>A0A137RM40_9FLAO</name>
<dbReference type="EMBL" id="JRWG01000001">
    <property type="protein sequence ID" value="KXO01266.1"/>
    <property type="molecule type" value="Genomic_DNA"/>
</dbReference>
<sequence>MILKKAAAKIIQGNLIIYATSLCVSDLLEKNFFQIDRLDANLKNEKGYQRVLDERRKKKFADYLINAWKENDAYLPTSIFLATDKDIIYDKNTNTISFDTNEIGSFNVVDGQHRISGLIEAVGKIPELKNFQIPVNIAVNLDVISQMCHFLIVNSTQKAVDRAIVQQIQARLTNMIQIEDTPTLPRWIQRQVDKGEDRDALVIAEYLNNQDDSPWKGKILMANETNRAATTIKQNSFVTSIKKYILSANNPLMHTDETIKRNKILNNYWKAISNILNEDDTLSDTALYKTIGLDLFNQISPAVFAQLFLVKDFRVEKIESVLRNAFRNLDPEYIKVGFPDFWKKGKDASGLNQAAVSKYASELNKAITNEKDDLSEIEI</sequence>
<dbReference type="InterPro" id="IPR017601">
    <property type="entry name" value="DGQHR-contain_dom"/>
</dbReference>
<dbReference type="NCBIfam" id="TIGR03187">
    <property type="entry name" value="DGQHR"/>
    <property type="match status" value="1"/>
</dbReference>
<keyword evidence="2" id="KW-1185">Reference proteome</keyword>
<evidence type="ECO:0000313" key="2">
    <source>
        <dbReference type="Proteomes" id="UP000070138"/>
    </source>
</evidence>
<dbReference type="PATRIC" id="fig|1548749.3.peg.432"/>
<reference evidence="1 2" key="2">
    <citation type="journal article" date="2016" name="Int. J. Syst. Evol. Microbiol.">
        <title>Vitellibacter aquimaris sp. nov., a marine bacterium isolated from seawater.</title>
        <authorList>
            <person name="Thevarajoo S."/>
            <person name="Selvaratnam C."/>
            <person name="Goh K.M."/>
            <person name="Hong K.W."/>
            <person name="Chan X.Y."/>
            <person name="Chan K.G."/>
            <person name="Chong C.S."/>
        </authorList>
    </citation>
    <scope>NUCLEOTIDE SEQUENCE [LARGE SCALE GENOMIC DNA]</scope>
    <source>
        <strain evidence="1 2">D-24</strain>
    </source>
</reference>
<dbReference type="Proteomes" id="UP000070138">
    <property type="component" value="Unassembled WGS sequence"/>
</dbReference>
<gene>
    <name evidence="1" type="ORF">LS48_02030</name>
</gene>
<dbReference type="AlphaFoldDB" id="A0A137RM40"/>
<accession>A0A137RM40</accession>
<dbReference type="STRING" id="1548749.LS48_02030"/>
<dbReference type="OrthoDB" id="9789139at2"/>